<dbReference type="Pfam" id="PF13593">
    <property type="entry name" value="SBF_like"/>
    <property type="match status" value="1"/>
</dbReference>
<dbReference type="OrthoDB" id="9792271at2"/>
<dbReference type="PANTHER" id="PTHR18640:SF5">
    <property type="entry name" value="SODIUM_BILE ACID COTRANSPORTER 7"/>
    <property type="match status" value="1"/>
</dbReference>
<accession>A0A2Z4IDA4</accession>
<keyword evidence="1" id="KW-1133">Transmembrane helix</keyword>
<dbReference type="EMBL" id="CP030041">
    <property type="protein sequence ID" value="AWW28992.1"/>
    <property type="molecule type" value="Genomic_DNA"/>
</dbReference>
<feature type="transmembrane region" description="Helical" evidence="1">
    <location>
        <begin position="136"/>
        <end position="159"/>
    </location>
</feature>
<dbReference type="PANTHER" id="PTHR18640">
    <property type="entry name" value="SOLUTE CARRIER FAMILY 10 MEMBER 7"/>
    <property type="match status" value="1"/>
</dbReference>
<dbReference type="InterPro" id="IPR016833">
    <property type="entry name" value="Put_Na-Bile_cotransptr"/>
</dbReference>
<proteinExistence type="predicted"/>
<protein>
    <submittedName>
        <fullName evidence="2">Bile acid:sodium symporter</fullName>
    </submittedName>
</protein>
<keyword evidence="1" id="KW-0472">Membrane</keyword>
<feature type="transmembrane region" description="Helical" evidence="1">
    <location>
        <begin position="12"/>
        <end position="30"/>
    </location>
</feature>
<dbReference type="AlphaFoldDB" id="A0A2Z4IDA4"/>
<feature type="transmembrane region" description="Helical" evidence="1">
    <location>
        <begin position="210"/>
        <end position="229"/>
    </location>
</feature>
<dbReference type="RefSeq" id="WP_112782413.1">
    <property type="nucleotide sequence ID" value="NZ_CP030041.1"/>
</dbReference>
<keyword evidence="3" id="KW-1185">Reference proteome</keyword>
<evidence type="ECO:0000313" key="3">
    <source>
        <dbReference type="Proteomes" id="UP000248688"/>
    </source>
</evidence>
<gene>
    <name evidence="2" type="ORF">DN752_01935</name>
</gene>
<sequence>MSQLKKILTKAGLNGFFLALIGTIVLANIFPELGAEDSIIPFKEITHYGVSVIFFIYGVKMDPVKLKSGLGNWKLHLLIQSTTFLVFPAVVTLVKALAGGGDDPMWLGALYLSALPSTVSASVVMVSIAGGNVPAAIFNASISSIVGIFITPIWMELFLEGSEMSFDLLNTFWQLSLQVLFPVMGGFLLHRVLGPWVNRHSTALKNLDQSIILMIVFSAFSAAVGRGMFEGRSWAFLVGLGGMMLLLFLMMAALMYGMGRLLGFERADQITVLFCGSKKSLVQGAAMGKVLFPDPVTFGVVLLPLMLYHALQLVTGSIIAQQLAERGKKGGENGLG</sequence>
<dbReference type="InterPro" id="IPR038770">
    <property type="entry name" value="Na+/solute_symporter_sf"/>
</dbReference>
<reference evidence="2 3" key="1">
    <citation type="submission" date="2018-06" db="EMBL/GenBank/DDBJ databases">
        <title>Echinicola strongylocentroti sp. nov., isolated from a sea urchin Strongylocentrotus intermedius.</title>
        <authorList>
            <person name="Bae S.S."/>
        </authorList>
    </citation>
    <scope>NUCLEOTIDE SEQUENCE [LARGE SCALE GENOMIC DNA]</scope>
    <source>
        <strain evidence="2 3">MEBiC08714</strain>
    </source>
</reference>
<name>A0A2Z4IDA4_9BACT</name>
<evidence type="ECO:0000256" key="1">
    <source>
        <dbReference type="SAM" id="Phobius"/>
    </source>
</evidence>
<feature type="transmembrane region" description="Helical" evidence="1">
    <location>
        <begin position="45"/>
        <end position="63"/>
    </location>
</feature>
<dbReference type="Gene3D" id="1.20.1530.20">
    <property type="match status" value="1"/>
</dbReference>
<organism evidence="2 3">
    <name type="scientific">Echinicola strongylocentroti</name>
    <dbReference type="NCBI Taxonomy" id="1795355"/>
    <lineage>
        <taxon>Bacteria</taxon>
        <taxon>Pseudomonadati</taxon>
        <taxon>Bacteroidota</taxon>
        <taxon>Cytophagia</taxon>
        <taxon>Cytophagales</taxon>
        <taxon>Cyclobacteriaceae</taxon>
        <taxon>Echinicola</taxon>
    </lineage>
</organism>
<keyword evidence="1" id="KW-0812">Transmembrane</keyword>
<feature type="transmembrane region" description="Helical" evidence="1">
    <location>
        <begin position="75"/>
        <end position="94"/>
    </location>
</feature>
<dbReference type="PIRSF" id="PIRSF026166">
    <property type="entry name" value="UCP026166"/>
    <property type="match status" value="1"/>
</dbReference>
<feature type="transmembrane region" description="Helical" evidence="1">
    <location>
        <begin position="235"/>
        <end position="256"/>
    </location>
</feature>
<dbReference type="KEGG" id="est:DN752_01935"/>
<feature type="transmembrane region" description="Helical" evidence="1">
    <location>
        <begin position="106"/>
        <end position="129"/>
    </location>
</feature>
<dbReference type="GO" id="GO:0005886">
    <property type="term" value="C:plasma membrane"/>
    <property type="evidence" value="ECO:0007669"/>
    <property type="project" value="TreeGrafter"/>
</dbReference>
<feature type="transmembrane region" description="Helical" evidence="1">
    <location>
        <begin position="171"/>
        <end position="189"/>
    </location>
</feature>
<dbReference type="Proteomes" id="UP000248688">
    <property type="component" value="Chromosome"/>
</dbReference>
<evidence type="ECO:0000313" key="2">
    <source>
        <dbReference type="EMBL" id="AWW28992.1"/>
    </source>
</evidence>